<dbReference type="AlphaFoldDB" id="A0A927CIF1"/>
<dbReference type="PANTHER" id="PTHR43280:SF28">
    <property type="entry name" value="HTH-TYPE TRANSCRIPTIONAL ACTIVATOR RHAS"/>
    <property type="match status" value="1"/>
</dbReference>
<comment type="cofactor">
    <cofactor evidence="1">
        <name>Zn(2+)</name>
        <dbReference type="ChEBI" id="CHEBI:29105"/>
    </cofactor>
</comment>
<dbReference type="InterPro" id="IPR004026">
    <property type="entry name" value="Ada_DNA_repair_Zn-bd"/>
</dbReference>
<evidence type="ECO:0000259" key="12">
    <source>
        <dbReference type="PROSITE" id="PS01124"/>
    </source>
</evidence>
<dbReference type="GO" id="GO:0008270">
    <property type="term" value="F:zinc ion binding"/>
    <property type="evidence" value="ECO:0007669"/>
    <property type="project" value="InterPro"/>
</dbReference>
<keyword evidence="9" id="KW-0010">Activator</keyword>
<evidence type="ECO:0000256" key="2">
    <source>
        <dbReference type="ARBA" id="ARBA00022603"/>
    </source>
</evidence>
<dbReference type="GO" id="GO:0032259">
    <property type="term" value="P:methylation"/>
    <property type="evidence" value="ECO:0007669"/>
    <property type="project" value="UniProtKB-KW"/>
</dbReference>
<dbReference type="Pfam" id="PF02805">
    <property type="entry name" value="Ada_Zn_binding"/>
    <property type="match status" value="1"/>
</dbReference>
<dbReference type="EMBL" id="JACXIY010000010">
    <property type="protein sequence ID" value="MBD2868679.1"/>
    <property type="molecule type" value="Genomic_DNA"/>
</dbReference>
<keyword evidence="7" id="KW-0805">Transcription regulation</keyword>
<evidence type="ECO:0000256" key="6">
    <source>
        <dbReference type="ARBA" id="ARBA00022833"/>
    </source>
</evidence>
<evidence type="ECO:0000313" key="14">
    <source>
        <dbReference type="Proteomes" id="UP000632125"/>
    </source>
</evidence>
<protein>
    <submittedName>
        <fullName evidence="13">Methylphosphotriester-DNA--protein-cysteine methyltransferase family protein</fullName>
    </submittedName>
</protein>
<dbReference type="GO" id="GO:0043565">
    <property type="term" value="F:sequence-specific DNA binding"/>
    <property type="evidence" value="ECO:0007669"/>
    <property type="project" value="InterPro"/>
</dbReference>
<evidence type="ECO:0000313" key="13">
    <source>
        <dbReference type="EMBL" id="MBD2868679.1"/>
    </source>
</evidence>
<dbReference type="InterPro" id="IPR016220">
    <property type="entry name" value="Me-P-triester_DNA_alkyl-Trfase"/>
</dbReference>
<evidence type="ECO:0000256" key="1">
    <source>
        <dbReference type="ARBA" id="ARBA00001947"/>
    </source>
</evidence>
<dbReference type="InterPro" id="IPR009057">
    <property type="entry name" value="Homeodomain-like_sf"/>
</dbReference>
<dbReference type="InterPro" id="IPR035451">
    <property type="entry name" value="Ada-like_dom_sf"/>
</dbReference>
<evidence type="ECO:0000256" key="3">
    <source>
        <dbReference type="ARBA" id="ARBA00022679"/>
    </source>
</evidence>
<proteinExistence type="predicted"/>
<dbReference type="Pfam" id="PF12833">
    <property type="entry name" value="HTH_18"/>
    <property type="match status" value="1"/>
</dbReference>
<dbReference type="PANTHER" id="PTHR43280">
    <property type="entry name" value="ARAC-FAMILY TRANSCRIPTIONAL REGULATOR"/>
    <property type="match status" value="1"/>
</dbReference>
<dbReference type="Proteomes" id="UP000632125">
    <property type="component" value="Unassembled WGS sequence"/>
</dbReference>
<keyword evidence="14" id="KW-1185">Reference proteome</keyword>
<sequence length="197" mass="22195">MEVIGMKKSGDNGLTEELWEAIVRNDASYDGRFIYAVETTGICCRPSCKSRVPNKNNVRVFRSVGEALSAGFRPCKRCKPTGEKLPDQEWVAQISACIDRNYNEALTLDVLADMCHGSPYHLHRTFKRIKGMTPVEYIQQTRVSRAIDYLTRSNKSVADIASTVGLPNTPYFITLFKKKTGHTPADFRRINRNGMEG</sequence>
<dbReference type="GO" id="GO:0006281">
    <property type="term" value="P:DNA repair"/>
    <property type="evidence" value="ECO:0007669"/>
    <property type="project" value="UniProtKB-KW"/>
</dbReference>
<feature type="domain" description="HTH araC/xylS-type" evidence="12">
    <location>
        <begin position="92"/>
        <end position="190"/>
    </location>
</feature>
<name>A0A927CIF1_9BACL</name>
<dbReference type="PROSITE" id="PS00041">
    <property type="entry name" value="HTH_ARAC_FAMILY_1"/>
    <property type="match status" value="1"/>
</dbReference>
<keyword evidence="11" id="KW-0234">DNA repair</keyword>
<dbReference type="GO" id="GO:0008168">
    <property type="term" value="F:methyltransferase activity"/>
    <property type="evidence" value="ECO:0007669"/>
    <property type="project" value="UniProtKB-KW"/>
</dbReference>
<dbReference type="SUPFAM" id="SSF57884">
    <property type="entry name" value="Ada DNA repair protein, N-terminal domain (N-Ada 10)"/>
    <property type="match status" value="1"/>
</dbReference>
<evidence type="ECO:0000256" key="11">
    <source>
        <dbReference type="ARBA" id="ARBA00023204"/>
    </source>
</evidence>
<keyword evidence="4" id="KW-0479">Metal-binding</keyword>
<evidence type="ECO:0000256" key="9">
    <source>
        <dbReference type="ARBA" id="ARBA00023159"/>
    </source>
</evidence>
<dbReference type="InterPro" id="IPR018060">
    <property type="entry name" value="HTH_AraC"/>
</dbReference>
<evidence type="ECO:0000256" key="8">
    <source>
        <dbReference type="ARBA" id="ARBA00023125"/>
    </source>
</evidence>
<dbReference type="PIRSF" id="PIRSF000408">
    <property type="entry name" value="Alkyltransferas_AdaA"/>
    <property type="match status" value="1"/>
</dbReference>
<dbReference type="InterPro" id="IPR018062">
    <property type="entry name" value="HTH_AraC-typ_CS"/>
</dbReference>
<keyword evidence="6" id="KW-0862">Zinc</keyword>
<dbReference type="Gene3D" id="1.10.10.60">
    <property type="entry name" value="Homeodomain-like"/>
    <property type="match status" value="2"/>
</dbReference>
<evidence type="ECO:0000256" key="4">
    <source>
        <dbReference type="ARBA" id="ARBA00022723"/>
    </source>
</evidence>
<dbReference type="SMART" id="SM00342">
    <property type="entry name" value="HTH_ARAC"/>
    <property type="match status" value="1"/>
</dbReference>
<dbReference type="GO" id="GO:0003700">
    <property type="term" value="F:DNA-binding transcription factor activity"/>
    <property type="evidence" value="ECO:0007669"/>
    <property type="project" value="InterPro"/>
</dbReference>
<comment type="caution">
    <text evidence="13">The sequence shown here is derived from an EMBL/GenBank/DDBJ whole genome shotgun (WGS) entry which is preliminary data.</text>
</comment>
<keyword evidence="3" id="KW-0808">Transferase</keyword>
<dbReference type="SUPFAM" id="SSF46689">
    <property type="entry name" value="Homeodomain-like"/>
    <property type="match status" value="2"/>
</dbReference>
<gene>
    <name evidence="13" type="ORF">IDH41_08815</name>
</gene>
<accession>A0A927CIF1</accession>
<evidence type="ECO:0000256" key="10">
    <source>
        <dbReference type="ARBA" id="ARBA00023163"/>
    </source>
</evidence>
<keyword evidence="5" id="KW-0227">DNA damage</keyword>
<keyword evidence="8" id="KW-0238">DNA-binding</keyword>
<dbReference type="Gene3D" id="3.40.10.10">
    <property type="entry name" value="DNA Methylphosphotriester Repair Domain"/>
    <property type="match status" value="1"/>
</dbReference>
<reference evidence="13" key="1">
    <citation type="submission" date="2020-09" db="EMBL/GenBank/DDBJ databases">
        <title>A novel bacterium of genus Paenibacillus, isolated from South China Sea.</title>
        <authorList>
            <person name="Huang H."/>
            <person name="Mo K."/>
            <person name="Hu Y."/>
        </authorList>
    </citation>
    <scope>NUCLEOTIDE SEQUENCE</scope>
    <source>
        <strain evidence="13">IB182493</strain>
    </source>
</reference>
<evidence type="ECO:0000256" key="5">
    <source>
        <dbReference type="ARBA" id="ARBA00022763"/>
    </source>
</evidence>
<organism evidence="13 14">
    <name type="scientific">Paenibacillus arenilitoris</name>
    <dbReference type="NCBI Taxonomy" id="2772299"/>
    <lineage>
        <taxon>Bacteria</taxon>
        <taxon>Bacillati</taxon>
        <taxon>Bacillota</taxon>
        <taxon>Bacilli</taxon>
        <taxon>Bacillales</taxon>
        <taxon>Paenibacillaceae</taxon>
        <taxon>Paenibacillus</taxon>
    </lineage>
</organism>
<dbReference type="PROSITE" id="PS01124">
    <property type="entry name" value="HTH_ARAC_FAMILY_2"/>
    <property type="match status" value="1"/>
</dbReference>
<evidence type="ECO:0000256" key="7">
    <source>
        <dbReference type="ARBA" id="ARBA00023015"/>
    </source>
</evidence>
<keyword evidence="10" id="KW-0804">Transcription</keyword>
<keyword evidence="2 13" id="KW-0489">Methyltransferase</keyword>